<dbReference type="EMBL" id="CP091508">
    <property type="protein sequence ID" value="UOO82383.1"/>
    <property type="molecule type" value="Genomic_DNA"/>
</dbReference>
<feature type="signal peptide" evidence="1">
    <location>
        <begin position="1"/>
        <end position="24"/>
    </location>
</feature>
<dbReference type="RefSeq" id="WP_244786031.1">
    <property type="nucleotide sequence ID" value="NZ_CP091508.1"/>
</dbReference>
<name>A0ABY4DTL1_9NEIS</name>
<reference evidence="2 3" key="1">
    <citation type="journal article" date="2022" name="Res Sq">
        <title>Evolution of multicellular longitudinally dividing oral cavity symbionts (Neisseriaceae).</title>
        <authorList>
            <person name="Nyongesa S."/>
            <person name="Weber P."/>
            <person name="Bernet E."/>
            <person name="Pullido F."/>
            <person name="Nieckarz M."/>
            <person name="Delaby M."/>
            <person name="Nieves C."/>
            <person name="Viehboeck T."/>
            <person name="Krause N."/>
            <person name="Rivera-Millot A."/>
            <person name="Nakamura A."/>
            <person name="Vischer N."/>
            <person name="VanNieuwenhze M."/>
            <person name="Brun Y."/>
            <person name="Cava F."/>
            <person name="Bulgheresi S."/>
            <person name="Veyrier F."/>
        </authorList>
    </citation>
    <scope>NUCLEOTIDE SEQUENCE [LARGE SCALE GENOMIC DNA]</scope>
    <source>
        <strain evidence="2 3">CCUG 63373m</strain>
    </source>
</reference>
<evidence type="ECO:0000313" key="2">
    <source>
        <dbReference type="EMBL" id="UOO82383.1"/>
    </source>
</evidence>
<keyword evidence="1" id="KW-0732">Signal</keyword>
<evidence type="ECO:0000313" key="3">
    <source>
        <dbReference type="Proteomes" id="UP000829817"/>
    </source>
</evidence>
<protein>
    <submittedName>
        <fullName evidence="2">Cytochrome C</fullName>
    </submittedName>
</protein>
<dbReference type="Proteomes" id="UP000829817">
    <property type="component" value="Chromosome"/>
</dbReference>
<dbReference type="PROSITE" id="PS51257">
    <property type="entry name" value="PROKAR_LIPOPROTEIN"/>
    <property type="match status" value="1"/>
</dbReference>
<accession>A0ABY4DTL1</accession>
<gene>
    <name evidence="2" type="ORF">LVJ83_02590</name>
</gene>
<keyword evidence="3" id="KW-1185">Reference proteome</keyword>
<evidence type="ECO:0000256" key="1">
    <source>
        <dbReference type="SAM" id="SignalP"/>
    </source>
</evidence>
<proteinExistence type="predicted"/>
<organism evidence="2 3">
    <name type="scientific">Uruburuella testudinis</name>
    <dbReference type="NCBI Taxonomy" id="1282863"/>
    <lineage>
        <taxon>Bacteria</taxon>
        <taxon>Pseudomonadati</taxon>
        <taxon>Pseudomonadota</taxon>
        <taxon>Betaproteobacteria</taxon>
        <taxon>Neisseriales</taxon>
        <taxon>Neisseriaceae</taxon>
        <taxon>Uruburuella</taxon>
    </lineage>
</organism>
<sequence length="190" mass="19778">MKYYSAFALTAAALLSLSACGQQAETSVPADSSAAAASAPAGDALQTLTSSDGNIRILVQGGRFEEADKNTAALPANVNADELTLLQNDSSRDITLYAVNLGAAKTDAKTYFANLKSALDAAEGLQDAQSGAATTTRMNYRFTQTDADGNTLRENCIAIHETNIYNVCANSSTASQEALSAVLKDVNLVK</sequence>
<feature type="chain" id="PRO_5046643032" evidence="1">
    <location>
        <begin position="25"/>
        <end position="190"/>
    </location>
</feature>